<evidence type="ECO:0000256" key="1">
    <source>
        <dbReference type="SAM" id="MobiDB-lite"/>
    </source>
</evidence>
<proteinExistence type="predicted"/>
<dbReference type="EMBL" id="BJFL01000008">
    <property type="protein sequence ID" value="GDY30646.1"/>
    <property type="molecule type" value="Genomic_DNA"/>
</dbReference>
<protein>
    <submittedName>
        <fullName evidence="2">Uncharacterized protein</fullName>
    </submittedName>
</protein>
<accession>A0A4D4J802</accession>
<dbReference type="Proteomes" id="UP000298860">
    <property type="component" value="Unassembled WGS sequence"/>
</dbReference>
<organism evidence="2 3">
    <name type="scientific">Gandjariella thermophila</name>
    <dbReference type="NCBI Taxonomy" id="1931992"/>
    <lineage>
        <taxon>Bacteria</taxon>
        <taxon>Bacillati</taxon>
        <taxon>Actinomycetota</taxon>
        <taxon>Actinomycetes</taxon>
        <taxon>Pseudonocardiales</taxon>
        <taxon>Pseudonocardiaceae</taxon>
        <taxon>Gandjariella</taxon>
    </lineage>
</organism>
<feature type="compositionally biased region" description="Polar residues" evidence="1">
    <location>
        <begin position="1"/>
        <end position="15"/>
    </location>
</feature>
<sequence>MVAANLRNSAPTSRANRGRRSAMASHGGCGPRPGIPPEIGIPGCGALGGGCIGGCMAGGGQLGCGM</sequence>
<feature type="region of interest" description="Disordered" evidence="1">
    <location>
        <begin position="1"/>
        <end position="35"/>
    </location>
</feature>
<keyword evidence="3" id="KW-1185">Reference proteome</keyword>
<name>A0A4D4J802_9PSEU</name>
<dbReference type="AlphaFoldDB" id="A0A4D4J802"/>
<reference evidence="3" key="1">
    <citation type="submission" date="2019-04" db="EMBL/GenBank/DDBJ databases">
        <title>Draft genome sequence of Pseudonocardiaceae bacterium SL3-2-4.</title>
        <authorList>
            <person name="Ningsih F."/>
            <person name="Yokota A."/>
            <person name="Sakai Y."/>
            <person name="Nanatani K."/>
            <person name="Yabe S."/>
            <person name="Oetari A."/>
            <person name="Sjamsuridzal W."/>
        </authorList>
    </citation>
    <scope>NUCLEOTIDE SEQUENCE [LARGE SCALE GENOMIC DNA]</scope>
    <source>
        <strain evidence="3">SL3-2-4</strain>
    </source>
</reference>
<gene>
    <name evidence="2" type="ORF">GTS_22790</name>
</gene>
<comment type="caution">
    <text evidence="2">The sequence shown here is derived from an EMBL/GenBank/DDBJ whole genome shotgun (WGS) entry which is preliminary data.</text>
</comment>
<evidence type="ECO:0000313" key="2">
    <source>
        <dbReference type="EMBL" id="GDY30646.1"/>
    </source>
</evidence>
<evidence type="ECO:0000313" key="3">
    <source>
        <dbReference type="Proteomes" id="UP000298860"/>
    </source>
</evidence>